<comment type="similarity">
    <text evidence="3">Belongs to the gas vesicle GvpF/GvpL family.</text>
</comment>
<organism evidence="5 6">
    <name type="scientific">Nocardiopsis alborubida</name>
    <dbReference type="NCBI Taxonomy" id="146802"/>
    <lineage>
        <taxon>Bacteria</taxon>
        <taxon>Bacillati</taxon>
        <taxon>Actinomycetota</taxon>
        <taxon>Actinomycetes</taxon>
        <taxon>Streptosporangiales</taxon>
        <taxon>Nocardiopsidaceae</taxon>
        <taxon>Nocardiopsis</taxon>
    </lineage>
</organism>
<protein>
    <submittedName>
        <fullName evidence="5">GvpL/GvpF family gas vesicle protein</fullName>
    </submittedName>
</protein>
<evidence type="ECO:0000313" key="5">
    <source>
        <dbReference type="EMBL" id="NKY99466.1"/>
    </source>
</evidence>
<feature type="region of interest" description="Disordered" evidence="4">
    <location>
        <begin position="239"/>
        <end position="264"/>
    </location>
</feature>
<comment type="caution">
    <text evidence="5">The sequence shown here is derived from an EMBL/GenBank/DDBJ whole genome shotgun (WGS) entry which is preliminary data.</text>
</comment>
<dbReference type="RefSeq" id="WP_061081340.1">
    <property type="nucleotide sequence ID" value="NZ_JAAXPG010000016.1"/>
</dbReference>
<evidence type="ECO:0000256" key="1">
    <source>
        <dbReference type="ARBA" id="ARBA00022987"/>
    </source>
</evidence>
<gene>
    <name evidence="5" type="ORF">HGB44_17595</name>
</gene>
<dbReference type="Pfam" id="PF06386">
    <property type="entry name" value="GvpL_GvpF"/>
    <property type="match status" value="1"/>
</dbReference>
<reference evidence="5 6" key="1">
    <citation type="submission" date="2020-04" db="EMBL/GenBank/DDBJ databases">
        <title>MicrobeNet Type strains.</title>
        <authorList>
            <person name="Nicholson A.C."/>
        </authorList>
    </citation>
    <scope>NUCLEOTIDE SEQUENCE [LARGE SCALE GENOMIC DNA]</scope>
    <source>
        <strain evidence="5 6">ATCC 23612</strain>
    </source>
</reference>
<evidence type="ECO:0000313" key="6">
    <source>
        <dbReference type="Proteomes" id="UP000553209"/>
    </source>
</evidence>
<dbReference type="AlphaFoldDB" id="A0A7X6MDF2"/>
<proteinExistence type="inferred from homology"/>
<dbReference type="PANTHER" id="PTHR36852:SF1">
    <property type="entry name" value="PROTEIN GVPL 2"/>
    <property type="match status" value="1"/>
</dbReference>
<dbReference type="EMBL" id="JAAXPG010000016">
    <property type="protein sequence ID" value="NKY99466.1"/>
    <property type="molecule type" value="Genomic_DNA"/>
</dbReference>
<dbReference type="PANTHER" id="PTHR36852">
    <property type="entry name" value="PROTEIN GVPL 2"/>
    <property type="match status" value="1"/>
</dbReference>
<keyword evidence="6" id="KW-1185">Reference proteome</keyword>
<evidence type="ECO:0000256" key="3">
    <source>
        <dbReference type="ARBA" id="ARBA00035643"/>
    </source>
</evidence>
<accession>A0A7X6MDF2</accession>
<keyword evidence="1" id="KW-0304">Gas vesicle</keyword>
<dbReference type="InterPro" id="IPR009430">
    <property type="entry name" value="GvpL/GvpF"/>
</dbReference>
<evidence type="ECO:0000256" key="2">
    <source>
        <dbReference type="ARBA" id="ARBA00035108"/>
    </source>
</evidence>
<dbReference type="GO" id="GO:0031411">
    <property type="term" value="C:gas vesicle"/>
    <property type="evidence" value="ECO:0007669"/>
    <property type="project" value="UniProtKB-SubCell"/>
</dbReference>
<comment type="subcellular location">
    <subcellularLocation>
        <location evidence="2">Gas vesicle</location>
    </subcellularLocation>
</comment>
<dbReference type="Proteomes" id="UP000553209">
    <property type="component" value="Unassembled WGS sequence"/>
</dbReference>
<evidence type="ECO:0000256" key="4">
    <source>
        <dbReference type="SAM" id="MobiDB-lite"/>
    </source>
</evidence>
<feature type="region of interest" description="Disordered" evidence="4">
    <location>
        <begin position="138"/>
        <end position="171"/>
    </location>
</feature>
<name>A0A7X6MDF2_9ACTN</name>
<dbReference type="GO" id="GO:0031412">
    <property type="term" value="P:gas vesicle organization"/>
    <property type="evidence" value="ECO:0007669"/>
    <property type="project" value="InterPro"/>
</dbReference>
<sequence>MERPKQASYVYAVCRPFGLATTEGMTGVGGHPVHLVVEGDLAAAVSTVPLDEFDEQALHAKLEDLRWLEEVARAHHGVVDAVALRSVALPLRLATVYRGDERVRQVLRENAEAFAATLDELVDRVEIGVKVYAEAGARTAGQPEPQTPADESPGKAYLRRRREQRDRRDDTWQRASALCERADEVLGAMARARARHQTQNAALSEASGENVMNNAYLVDGERVTEFLAAVDELNSRAPEGTRIEASGPWAPYSFASPRAAEAGA</sequence>